<dbReference type="PANTHER" id="PTHR42993:SF1">
    <property type="entry name" value="MAOC-LIKE DEHYDRATASE DOMAIN-CONTAINING PROTEIN"/>
    <property type="match status" value="1"/>
</dbReference>
<dbReference type="InterPro" id="IPR039375">
    <property type="entry name" value="NodN-like"/>
</dbReference>
<dbReference type="EMBL" id="RCWN01000001">
    <property type="protein sequence ID" value="RLQ89546.1"/>
    <property type="molecule type" value="Genomic_DNA"/>
</dbReference>
<organism evidence="2 3">
    <name type="scientific">Notoacmeibacter ruber</name>
    <dbReference type="NCBI Taxonomy" id="2670375"/>
    <lineage>
        <taxon>Bacteria</taxon>
        <taxon>Pseudomonadati</taxon>
        <taxon>Pseudomonadota</taxon>
        <taxon>Alphaproteobacteria</taxon>
        <taxon>Hyphomicrobiales</taxon>
        <taxon>Notoacmeibacteraceae</taxon>
        <taxon>Notoacmeibacter</taxon>
    </lineage>
</organism>
<comment type="caution">
    <text evidence="2">The sequence shown here is derived from an EMBL/GenBank/DDBJ whole genome shotgun (WGS) entry which is preliminary data.</text>
</comment>
<dbReference type="Proteomes" id="UP000281094">
    <property type="component" value="Unassembled WGS sequence"/>
</dbReference>
<dbReference type="Gene3D" id="3.10.129.10">
    <property type="entry name" value="Hotdog Thioesterase"/>
    <property type="match status" value="1"/>
</dbReference>
<feature type="domain" description="MaoC-like" evidence="1">
    <location>
        <begin position="12"/>
        <end position="116"/>
    </location>
</feature>
<name>A0A3L7JFU1_9HYPH</name>
<dbReference type="AlphaFoldDB" id="A0A3L7JFU1"/>
<proteinExistence type="predicted"/>
<dbReference type="SUPFAM" id="SSF54637">
    <property type="entry name" value="Thioesterase/thiol ester dehydrase-isomerase"/>
    <property type="match status" value="1"/>
</dbReference>
<accession>A0A3L7JFU1</accession>
<evidence type="ECO:0000313" key="2">
    <source>
        <dbReference type="EMBL" id="RLQ89546.1"/>
    </source>
</evidence>
<dbReference type="Pfam" id="PF01575">
    <property type="entry name" value="MaoC_dehydratas"/>
    <property type="match status" value="1"/>
</dbReference>
<dbReference type="CDD" id="cd03450">
    <property type="entry name" value="NodN"/>
    <property type="match status" value="1"/>
</dbReference>
<keyword evidence="3" id="KW-1185">Reference proteome</keyword>
<evidence type="ECO:0000313" key="3">
    <source>
        <dbReference type="Proteomes" id="UP000281094"/>
    </source>
</evidence>
<reference evidence="2 3" key="1">
    <citation type="submission" date="2018-10" db="EMBL/GenBank/DDBJ databases">
        <title>Notoacmeibacter sp. M2BS9Y-3-1, whole genome shotgun sequence.</title>
        <authorList>
            <person name="Tuo L."/>
        </authorList>
    </citation>
    <scope>NUCLEOTIDE SEQUENCE [LARGE SCALE GENOMIC DNA]</scope>
    <source>
        <strain evidence="2 3">M2BS9Y-3-1</strain>
    </source>
</reference>
<dbReference type="InterPro" id="IPR029069">
    <property type="entry name" value="HotDog_dom_sf"/>
</dbReference>
<evidence type="ECO:0000259" key="1">
    <source>
        <dbReference type="Pfam" id="PF01575"/>
    </source>
</evidence>
<dbReference type="PANTHER" id="PTHR42993">
    <property type="entry name" value="MAOC-LIKE DEHYDRATASE DOMAIN-CONTAINING PROTEIN"/>
    <property type="match status" value="1"/>
</dbReference>
<protein>
    <submittedName>
        <fullName evidence="2">MaoC family dehydratase</fullName>
    </submittedName>
</protein>
<dbReference type="InterPro" id="IPR002539">
    <property type="entry name" value="MaoC-like_dom"/>
</dbReference>
<sequence>MLEPVSLDRLQVRIGEEIGLSRWHMIDQTRIDAFADITEDRNFIHIDPARTKAETPYPTTIAHGFLSLSMLSAFAYEATPPLKGQAAALNYGFDEIRFLSPVQAGSRLRGKFSLLDISTRPSGHIQLTWNVEVEIEGQERPALVAKWISLALMEEERSA</sequence>
<gene>
    <name evidence="2" type="ORF">D8780_09960</name>
</gene>